<evidence type="ECO:0000313" key="1">
    <source>
        <dbReference type="EMBL" id="RHZ72874.1"/>
    </source>
</evidence>
<organism evidence="1 2">
    <name type="scientific">Diversispora epigaea</name>
    <dbReference type="NCBI Taxonomy" id="1348612"/>
    <lineage>
        <taxon>Eukaryota</taxon>
        <taxon>Fungi</taxon>
        <taxon>Fungi incertae sedis</taxon>
        <taxon>Mucoromycota</taxon>
        <taxon>Glomeromycotina</taxon>
        <taxon>Glomeromycetes</taxon>
        <taxon>Diversisporales</taxon>
        <taxon>Diversisporaceae</taxon>
        <taxon>Diversispora</taxon>
    </lineage>
</organism>
<proteinExistence type="predicted"/>
<sequence>MLKRFKHQLHKPHYLQQSEMYLTVFARKRNNSLDRIYKKRITKNKIQNVLRDVSELLHSLVDRQDYAKPMHIENIYDMTILIKKKIDANIKNNCVIRLDTKGKQK</sequence>
<dbReference type="Proteomes" id="UP000266861">
    <property type="component" value="Unassembled WGS sequence"/>
</dbReference>
<keyword evidence="2" id="KW-1185">Reference proteome</keyword>
<protein>
    <submittedName>
        <fullName evidence="1">Uncharacterized protein</fullName>
    </submittedName>
</protein>
<evidence type="ECO:0000313" key="2">
    <source>
        <dbReference type="Proteomes" id="UP000266861"/>
    </source>
</evidence>
<comment type="caution">
    <text evidence="1">The sequence shown here is derived from an EMBL/GenBank/DDBJ whole genome shotgun (WGS) entry which is preliminary data.</text>
</comment>
<reference evidence="1 2" key="1">
    <citation type="submission" date="2018-08" db="EMBL/GenBank/DDBJ databases">
        <title>Genome and evolution of the arbuscular mycorrhizal fungus Diversispora epigaea (formerly Glomus versiforme) and its bacterial endosymbionts.</title>
        <authorList>
            <person name="Sun X."/>
            <person name="Fei Z."/>
            <person name="Harrison M."/>
        </authorList>
    </citation>
    <scope>NUCLEOTIDE SEQUENCE [LARGE SCALE GENOMIC DNA]</scope>
    <source>
        <strain evidence="1 2">IT104</strain>
    </source>
</reference>
<name>A0A397IHQ0_9GLOM</name>
<accession>A0A397IHQ0</accession>
<dbReference type="EMBL" id="PQFF01000218">
    <property type="protein sequence ID" value="RHZ72874.1"/>
    <property type="molecule type" value="Genomic_DNA"/>
</dbReference>
<dbReference type="AlphaFoldDB" id="A0A397IHQ0"/>
<gene>
    <name evidence="1" type="ORF">Glove_236g16</name>
</gene>